<feature type="transmembrane region" description="Helical" evidence="1">
    <location>
        <begin position="29"/>
        <end position="50"/>
    </location>
</feature>
<keyword evidence="1" id="KW-0812">Transmembrane</keyword>
<dbReference type="EMBL" id="FQXU01000006">
    <property type="protein sequence ID" value="SHI11332.1"/>
    <property type="molecule type" value="Genomic_DNA"/>
</dbReference>
<name>A0A1M5YH72_9CLOT</name>
<dbReference type="Proteomes" id="UP000184241">
    <property type="component" value="Unassembled WGS sequence"/>
</dbReference>
<evidence type="ECO:0000313" key="3">
    <source>
        <dbReference type="Proteomes" id="UP000184241"/>
    </source>
</evidence>
<dbReference type="RefSeq" id="WP_175550885.1">
    <property type="nucleotide sequence ID" value="NZ_FQXU01000006.1"/>
</dbReference>
<evidence type="ECO:0000256" key="1">
    <source>
        <dbReference type="SAM" id="Phobius"/>
    </source>
</evidence>
<sequence length="54" mass="6010">MKTFLFYAAVLIFLSSLLSFSYGSNGIFLFALLFSLGSIVLALRKIICILEEKS</sequence>
<reference evidence="2 3" key="1">
    <citation type="submission" date="2016-11" db="EMBL/GenBank/DDBJ databases">
        <authorList>
            <person name="Jaros S."/>
            <person name="Januszkiewicz K."/>
            <person name="Wedrychowicz H."/>
        </authorList>
    </citation>
    <scope>NUCLEOTIDE SEQUENCE [LARGE SCALE GENOMIC DNA]</scope>
    <source>
        <strain evidence="2 3">DSM 6191</strain>
    </source>
</reference>
<proteinExistence type="predicted"/>
<protein>
    <submittedName>
        <fullName evidence="2">Uncharacterized protein</fullName>
    </submittedName>
</protein>
<evidence type="ECO:0000313" key="2">
    <source>
        <dbReference type="EMBL" id="SHI11332.1"/>
    </source>
</evidence>
<keyword evidence="1" id="KW-1133">Transmembrane helix</keyword>
<dbReference type="AlphaFoldDB" id="A0A1M5YH72"/>
<accession>A0A1M5YH72</accession>
<keyword evidence="1" id="KW-0472">Membrane</keyword>
<gene>
    <name evidence="2" type="ORF">SAMN02745941_01992</name>
</gene>
<organism evidence="2 3">
    <name type="scientific">Clostridium intestinale DSM 6191</name>
    <dbReference type="NCBI Taxonomy" id="1121320"/>
    <lineage>
        <taxon>Bacteria</taxon>
        <taxon>Bacillati</taxon>
        <taxon>Bacillota</taxon>
        <taxon>Clostridia</taxon>
        <taxon>Eubacteriales</taxon>
        <taxon>Clostridiaceae</taxon>
        <taxon>Clostridium</taxon>
    </lineage>
</organism>